<evidence type="ECO:0000256" key="2">
    <source>
        <dbReference type="ARBA" id="ARBA00022737"/>
    </source>
</evidence>
<evidence type="ECO:0000256" key="6">
    <source>
        <dbReference type="ARBA" id="ARBA00038500"/>
    </source>
</evidence>
<dbReference type="Pfam" id="PF13637">
    <property type="entry name" value="Ank_4"/>
    <property type="match status" value="2"/>
</dbReference>
<dbReference type="Gene3D" id="1.25.40.10">
    <property type="entry name" value="Tetratricopeptide repeat domain"/>
    <property type="match status" value="1"/>
</dbReference>
<keyword evidence="5 7" id="KW-0040">ANK repeat</keyword>
<comment type="caution">
    <text evidence="8">The sequence shown here is derived from an EMBL/GenBank/DDBJ whole genome shotgun (WGS) entry which is preliminary data.</text>
</comment>
<comment type="similarity">
    <text evidence="6">Belongs to the fem-1 family.</text>
</comment>
<dbReference type="SUPFAM" id="SSF48403">
    <property type="entry name" value="Ankyrin repeat"/>
    <property type="match status" value="1"/>
</dbReference>
<feature type="repeat" description="ANK" evidence="7">
    <location>
        <begin position="463"/>
        <end position="509"/>
    </location>
</feature>
<proteinExistence type="inferred from homology"/>
<keyword evidence="4" id="KW-0802">TPR repeat</keyword>
<organism evidence="8">
    <name type="scientific">Menopon gallinae</name>
    <name type="common">poultry shaft louse</name>
    <dbReference type="NCBI Taxonomy" id="328185"/>
    <lineage>
        <taxon>Eukaryota</taxon>
        <taxon>Metazoa</taxon>
        <taxon>Ecdysozoa</taxon>
        <taxon>Arthropoda</taxon>
        <taxon>Hexapoda</taxon>
        <taxon>Insecta</taxon>
        <taxon>Pterygota</taxon>
        <taxon>Neoptera</taxon>
        <taxon>Paraneoptera</taxon>
        <taxon>Psocodea</taxon>
        <taxon>Troctomorpha</taxon>
        <taxon>Phthiraptera</taxon>
        <taxon>Amblycera</taxon>
        <taxon>Menoponidae</taxon>
        <taxon>Menopon</taxon>
    </lineage>
</organism>
<dbReference type="Pfam" id="PF12796">
    <property type="entry name" value="Ank_2"/>
    <property type="match status" value="1"/>
</dbReference>
<dbReference type="AlphaFoldDB" id="A0AAW2HL64"/>
<sequence length="602" mass="66969">MLVAAKTHGSTPLVVACRNGHYDVAEYLIERCNANVEQPGSVVFDGETIEEAPPLWCAAAAGHLELVKLLVKHGACINNTTKTNSTPLRAACFDGHFEIVKFLIDSGADIEIANRHGHTCLMIACYKKHYKIAKYLLGLGADVNRKSVKGNTALHDCAESGSLEILQMLINNGAKMDVDSYGMTPLLSASVTGHTHIVEYLIQLPELVSRSERVDALELLGATYVDKKRDMNGALGLWKRAMHDRLHSSSNKLPKPLQLTTVEAYDHVREINDLESLEDLLADPDEMRMQALIIRERILGPAHPDTSYYIRYRGAAYADAGKYNRCIGLWNYALDMQQTMLEPLNPMTQSSLVSFAELFSFMICEESRFITRGRRIPPVCFADVAIIYNKAVNEVKYGVQLLEKIPKHDRDLTYLQRVLVISLHLGCLLTRVMHNIPPEHEEFRESVYKSTYHLVKLGIKGKRGRSLLHLACSRDSGLVGSKYSACQFPSAALARLLIKVGADVSARDDDGNTPLHLAAMANPTDPALLTTLLDNGAHIDAVNGDNETMETLLKNRLHHSLLNPIKYKTLACLAAKTLTKHTKKEYYLDQIPKTLVPFVQVH</sequence>
<dbReference type="EMBL" id="JARGDH010000004">
    <property type="protein sequence ID" value="KAL0270659.1"/>
    <property type="molecule type" value="Genomic_DNA"/>
</dbReference>
<dbReference type="InterPro" id="IPR011990">
    <property type="entry name" value="TPR-like_helical_dom_sf"/>
</dbReference>
<comment type="pathway">
    <text evidence="1">Protein modification; protein ubiquitination.</text>
</comment>
<evidence type="ECO:0000256" key="7">
    <source>
        <dbReference type="PROSITE-ProRule" id="PRU00023"/>
    </source>
</evidence>
<feature type="repeat" description="ANK" evidence="7">
    <location>
        <begin position="8"/>
        <end position="31"/>
    </location>
</feature>
<dbReference type="FunFam" id="1.25.40.10:FF:000104">
    <property type="entry name" value="Fem-1 homolog c (C.elegans)"/>
    <property type="match status" value="1"/>
</dbReference>
<gene>
    <name evidence="8" type="ORF">PYX00_007995</name>
</gene>
<dbReference type="PANTHER" id="PTHR24173">
    <property type="entry name" value="ANKYRIN REPEAT CONTAINING"/>
    <property type="match status" value="1"/>
</dbReference>
<dbReference type="PROSITE" id="PS50297">
    <property type="entry name" value="ANK_REP_REGION"/>
    <property type="match status" value="6"/>
</dbReference>
<evidence type="ECO:0000256" key="1">
    <source>
        <dbReference type="ARBA" id="ARBA00004906"/>
    </source>
</evidence>
<dbReference type="PROSITE" id="PS51257">
    <property type="entry name" value="PROKAR_LIPOPROTEIN"/>
    <property type="match status" value="1"/>
</dbReference>
<feature type="repeat" description="ANK" evidence="7">
    <location>
        <begin position="50"/>
        <end position="82"/>
    </location>
</feature>
<evidence type="ECO:0000256" key="5">
    <source>
        <dbReference type="ARBA" id="ARBA00023043"/>
    </source>
</evidence>
<protein>
    <submittedName>
        <fullName evidence="8">Uncharacterized protein</fullName>
    </submittedName>
</protein>
<dbReference type="PANTHER" id="PTHR24173:SF85">
    <property type="entry name" value="PROTEIN FEM-1 HOMOLOG CG6966"/>
    <property type="match status" value="1"/>
</dbReference>
<accession>A0AAW2HL64</accession>
<evidence type="ECO:0000256" key="3">
    <source>
        <dbReference type="ARBA" id="ARBA00022786"/>
    </source>
</evidence>
<dbReference type="InterPro" id="IPR002110">
    <property type="entry name" value="Ankyrin_rpt"/>
</dbReference>
<dbReference type="PROSITE" id="PS50088">
    <property type="entry name" value="ANK_REPEAT"/>
    <property type="match status" value="7"/>
</dbReference>
<dbReference type="PRINTS" id="PR01415">
    <property type="entry name" value="ANKYRIN"/>
</dbReference>
<feature type="repeat" description="ANK" evidence="7">
    <location>
        <begin position="510"/>
        <end position="544"/>
    </location>
</feature>
<dbReference type="SMART" id="SM00248">
    <property type="entry name" value="ANK"/>
    <property type="match status" value="8"/>
</dbReference>
<keyword evidence="3" id="KW-0833">Ubl conjugation pathway</keyword>
<dbReference type="InterPro" id="IPR036770">
    <property type="entry name" value="Ankyrin_rpt-contain_sf"/>
</dbReference>
<dbReference type="Gene3D" id="1.25.40.20">
    <property type="entry name" value="Ankyrin repeat-containing domain"/>
    <property type="match status" value="3"/>
</dbReference>
<reference evidence="8" key="1">
    <citation type="journal article" date="2024" name="Gigascience">
        <title>Chromosome-level genome of the poultry shaft louse Menopon gallinae provides insight into the host-switching and adaptive evolution of parasitic lice.</title>
        <authorList>
            <person name="Xu Y."/>
            <person name="Ma L."/>
            <person name="Liu S."/>
            <person name="Liang Y."/>
            <person name="Liu Q."/>
            <person name="He Z."/>
            <person name="Tian L."/>
            <person name="Duan Y."/>
            <person name="Cai W."/>
            <person name="Li H."/>
            <person name="Song F."/>
        </authorList>
    </citation>
    <scope>NUCLEOTIDE SEQUENCE</scope>
    <source>
        <strain evidence="8">Cailab_2023a</strain>
    </source>
</reference>
<name>A0AAW2HL64_9NEOP</name>
<evidence type="ECO:0000313" key="8">
    <source>
        <dbReference type="EMBL" id="KAL0270659.1"/>
    </source>
</evidence>
<dbReference type="Pfam" id="PF00023">
    <property type="entry name" value="Ank"/>
    <property type="match status" value="1"/>
</dbReference>
<feature type="repeat" description="ANK" evidence="7">
    <location>
        <begin position="149"/>
        <end position="181"/>
    </location>
</feature>
<evidence type="ECO:0000256" key="4">
    <source>
        <dbReference type="ARBA" id="ARBA00022803"/>
    </source>
</evidence>
<feature type="repeat" description="ANK" evidence="7">
    <location>
        <begin position="83"/>
        <end position="115"/>
    </location>
</feature>
<keyword evidence="2" id="KW-0677">Repeat</keyword>
<feature type="repeat" description="ANK" evidence="7">
    <location>
        <begin position="116"/>
        <end position="148"/>
    </location>
</feature>